<dbReference type="GeneID" id="70186497"/>
<protein>
    <recommendedName>
        <fullName evidence="8">FAD-binding domain-containing protein</fullName>
    </recommendedName>
</protein>
<name>A0A9P8Y3I3_9PEZI</name>
<evidence type="ECO:0000256" key="7">
    <source>
        <dbReference type="SAM" id="MobiDB-lite"/>
    </source>
</evidence>
<dbReference type="InterPro" id="IPR036188">
    <property type="entry name" value="FAD/NAD-bd_sf"/>
</dbReference>
<gene>
    <name evidence="9" type="ORF">B0I36DRAFT_350829</name>
</gene>
<comment type="similarity">
    <text evidence="3">Belongs to the paxM FAD-dependent monooxygenase family.</text>
</comment>
<evidence type="ECO:0000256" key="6">
    <source>
        <dbReference type="ARBA" id="ARBA00023002"/>
    </source>
</evidence>
<dbReference type="EMBL" id="JAGTJQ010000007">
    <property type="protein sequence ID" value="KAH7027267.1"/>
    <property type="molecule type" value="Genomic_DNA"/>
</dbReference>
<dbReference type="RefSeq" id="XP_046010066.1">
    <property type="nucleotide sequence ID" value="XM_046156951.1"/>
</dbReference>
<organism evidence="9 10">
    <name type="scientific">Microdochium trichocladiopsis</name>
    <dbReference type="NCBI Taxonomy" id="1682393"/>
    <lineage>
        <taxon>Eukaryota</taxon>
        <taxon>Fungi</taxon>
        <taxon>Dikarya</taxon>
        <taxon>Ascomycota</taxon>
        <taxon>Pezizomycotina</taxon>
        <taxon>Sordariomycetes</taxon>
        <taxon>Xylariomycetidae</taxon>
        <taxon>Xylariales</taxon>
        <taxon>Microdochiaceae</taxon>
        <taxon>Microdochium</taxon>
    </lineage>
</organism>
<dbReference type="GO" id="GO:0071949">
    <property type="term" value="F:FAD binding"/>
    <property type="evidence" value="ECO:0007669"/>
    <property type="project" value="InterPro"/>
</dbReference>
<dbReference type="Gene3D" id="3.50.50.60">
    <property type="entry name" value="FAD/NAD(P)-binding domain"/>
    <property type="match status" value="1"/>
</dbReference>
<dbReference type="SUPFAM" id="SSF51905">
    <property type="entry name" value="FAD/NAD(P)-binding domain"/>
    <property type="match status" value="1"/>
</dbReference>
<evidence type="ECO:0000256" key="5">
    <source>
        <dbReference type="ARBA" id="ARBA00022827"/>
    </source>
</evidence>
<dbReference type="PRINTS" id="PR00420">
    <property type="entry name" value="RNGMNOXGNASE"/>
</dbReference>
<dbReference type="OrthoDB" id="10029326at2759"/>
<dbReference type="Proteomes" id="UP000756346">
    <property type="component" value="Unassembled WGS sequence"/>
</dbReference>
<reference evidence="9" key="1">
    <citation type="journal article" date="2021" name="Nat. Commun.">
        <title>Genetic determinants of endophytism in the Arabidopsis root mycobiome.</title>
        <authorList>
            <person name="Mesny F."/>
            <person name="Miyauchi S."/>
            <person name="Thiergart T."/>
            <person name="Pickel B."/>
            <person name="Atanasova L."/>
            <person name="Karlsson M."/>
            <person name="Huettel B."/>
            <person name="Barry K.W."/>
            <person name="Haridas S."/>
            <person name="Chen C."/>
            <person name="Bauer D."/>
            <person name="Andreopoulos W."/>
            <person name="Pangilinan J."/>
            <person name="LaButti K."/>
            <person name="Riley R."/>
            <person name="Lipzen A."/>
            <person name="Clum A."/>
            <person name="Drula E."/>
            <person name="Henrissat B."/>
            <person name="Kohler A."/>
            <person name="Grigoriev I.V."/>
            <person name="Martin F.M."/>
            <person name="Hacquard S."/>
        </authorList>
    </citation>
    <scope>NUCLEOTIDE SEQUENCE</scope>
    <source>
        <strain evidence="9">MPI-CAGE-CH-0230</strain>
    </source>
</reference>
<comment type="caution">
    <text evidence="9">The sequence shown here is derived from an EMBL/GenBank/DDBJ whole genome shotgun (WGS) entry which is preliminary data.</text>
</comment>
<dbReference type="InterPro" id="IPR050562">
    <property type="entry name" value="FAD_mOase_fung"/>
</dbReference>
<accession>A0A9P8Y3I3</accession>
<keyword evidence="10" id="KW-1185">Reference proteome</keyword>
<evidence type="ECO:0000259" key="8">
    <source>
        <dbReference type="Pfam" id="PF01494"/>
    </source>
</evidence>
<evidence type="ECO:0000256" key="1">
    <source>
        <dbReference type="ARBA" id="ARBA00001974"/>
    </source>
</evidence>
<evidence type="ECO:0000313" key="9">
    <source>
        <dbReference type="EMBL" id="KAH7027267.1"/>
    </source>
</evidence>
<evidence type="ECO:0000256" key="2">
    <source>
        <dbReference type="ARBA" id="ARBA00005179"/>
    </source>
</evidence>
<feature type="region of interest" description="Disordered" evidence="7">
    <location>
        <begin position="357"/>
        <end position="391"/>
    </location>
</feature>
<dbReference type="AlphaFoldDB" id="A0A9P8Y3I3"/>
<proteinExistence type="inferred from homology"/>
<dbReference type="Pfam" id="PF01494">
    <property type="entry name" value="FAD_binding_3"/>
    <property type="match status" value="1"/>
</dbReference>
<comment type="cofactor">
    <cofactor evidence="1">
        <name>FAD</name>
        <dbReference type="ChEBI" id="CHEBI:57692"/>
    </cofactor>
</comment>
<comment type="pathway">
    <text evidence="2">Secondary metabolite biosynthesis.</text>
</comment>
<dbReference type="GO" id="GO:0004497">
    <property type="term" value="F:monooxygenase activity"/>
    <property type="evidence" value="ECO:0007669"/>
    <property type="project" value="InterPro"/>
</dbReference>
<feature type="domain" description="FAD-binding" evidence="8">
    <location>
        <begin position="10"/>
        <end position="183"/>
    </location>
</feature>
<keyword evidence="6" id="KW-0560">Oxidoreductase</keyword>
<dbReference type="PANTHER" id="PTHR47356:SF2">
    <property type="entry name" value="FAD-BINDING DOMAIN-CONTAINING PROTEIN-RELATED"/>
    <property type="match status" value="1"/>
</dbReference>
<feature type="compositionally biased region" description="Acidic residues" evidence="7">
    <location>
        <begin position="374"/>
        <end position="383"/>
    </location>
</feature>
<evidence type="ECO:0000256" key="3">
    <source>
        <dbReference type="ARBA" id="ARBA00007992"/>
    </source>
</evidence>
<dbReference type="PANTHER" id="PTHR47356">
    <property type="entry name" value="FAD-DEPENDENT MONOOXYGENASE ASQG-RELATED"/>
    <property type="match status" value="1"/>
</dbReference>
<keyword evidence="4" id="KW-0285">Flavoprotein</keyword>
<evidence type="ECO:0000256" key="4">
    <source>
        <dbReference type="ARBA" id="ARBA00022630"/>
    </source>
</evidence>
<sequence length="471" mass="51470">MAASSARPFKVAIVGGGMTGLIAALDLDRLGIDFVLLEAYKEITPEVGASLALYPNFQRTLDQLGVLDDVRAESAELCRLSCRGLDGKIMFRHSVGEQIRAATGGYGIATFTRSQLLRILHRNLSEGGRKKIRTGAKVKRLEPLSGDDEGVRVHLEGGEDAESIDVDVVIGADGIHSVVRSEMWRLAEEADSDLKAFENDHAEDLETEFGCVFGLSRKTGDLEKDTAYQVCAQDMTIGVFGGPNGEACWFIFFKVPLAKGRDNIPKWNAFDDPKAAEICKQFSHAKLTEKTTFGDVYANCHRITTQACPNHCLRRWNYGRIICLGDAVAKTNPILAQGGAQGAESVLMLVDRLHESLQKKQRTTSPKAKAQEDTGADSSDDGETPARRPSTAEIERILASVSAERQPRVRASVDSSQQIIRISAWSGWLFRFVGKYVAPWLPTWVIVAQALAPWKGAYMSASLPKPSTNSS</sequence>
<dbReference type="InterPro" id="IPR002938">
    <property type="entry name" value="FAD-bd"/>
</dbReference>
<evidence type="ECO:0000313" key="10">
    <source>
        <dbReference type="Proteomes" id="UP000756346"/>
    </source>
</evidence>
<keyword evidence="5" id="KW-0274">FAD</keyword>